<accession>A0A4Y2NY28</accession>
<name>A0A4Y2NY28_ARAVE</name>
<dbReference type="AlphaFoldDB" id="A0A4Y2NY28"/>
<organism evidence="1 2">
    <name type="scientific">Araneus ventricosus</name>
    <name type="common">Orbweaver spider</name>
    <name type="synonym">Epeira ventricosa</name>
    <dbReference type="NCBI Taxonomy" id="182803"/>
    <lineage>
        <taxon>Eukaryota</taxon>
        <taxon>Metazoa</taxon>
        <taxon>Ecdysozoa</taxon>
        <taxon>Arthropoda</taxon>
        <taxon>Chelicerata</taxon>
        <taxon>Arachnida</taxon>
        <taxon>Araneae</taxon>
        <taxon>Araneomorphae</taxon>
        <taxon>Entelegynae</taxon>
        <taxon>Araneoidea</taxon>
        <taxon>Araneidae</taxon>
        <taxon>Araneus</taxon>
    </lineage>
</organism>
<evidence type="ECO:0000313" key="1">
    <source>
        <dbReference type="EMBL" id="GBN43692.1"/>
    </source>
</evidence>
<sequence>MYTDVEDICSRRAASDSYLHVVVTRKMLSDQKHFQVLEQMVVRSGGVGCVVLALCCSTTTLALMQHCEHNCFSGSGGAGRCLTIPPIVRILLPESTLCFSTWKGSWPGSISSVTTACRLGPHASSSIRRRIPR</sequence>
<protein>
    <submittedName>
        <fullName evidence="1">Uncharacterized protein</fullName>
    </submittedName>
</protein>
<proteinExistence type="predicted"/>
<dbReference type="EMBL" id="BGPR01130059">
    <property type="protein sequence ID" value="GBN43692.1"/>
    <property type="molecule type" value="Genomic_DNA"/>
</dbReference>
<reference evidence="1 2" key="1">
    <citation type="journal article" date="2019" name="Sci. Rep.">
        <title>Orb-weaving spider Araneus ventricosus genome elucidates the spidroin gene catalogue.</title>
        <authorList>
            <person name="Kono N."/>
            <person name="Nakamura H."/>
            <person name="Ohtoshi R."/>
            <person name="Moran D.A.P."/>
            <person name="Shinohara A."/>
            <person name="Yoshida Y."/>
            <person name="Fujiwara M."/>
            <person name="Mori M."/>
            <person name="Tomita M."/>
            <person name="Arakawa K."/>
        </authorList>
    </citation>
    <scope>NUCLEOTIDE SEQUENCE [LARGE SCALE GENOMIC DNA]</scope>
</reference>
<comment type="caution">
    <text evidence="1">The sequence shown here is derived from an EMBL/GenBank/DDBJ whole genome shotgun (WGS) entry which is preliminary data.</text>
</comment>
<keyword evidence="2" id="KW-1185">Reference proteome</keyword>
<gene>
    <name evidence="1" type="ORF">AVEN_62944_1</name>
</gene>
<evidence type="ECO:0000313" key="2">
    <source>
        <dbReference type="Proteomes" id="UP000499080"/>
    </source>
</evidence>
<dbReference type="Proteomes" id="UP000499080">
    <property type="component" value="Unassembled WGS sequence"/>
</dbReference>